<dbReference type="Proteomes" id="UP001234178">
    <property type="component" value="Unassembled WGS sequence"/>
</dbReference>
<protein>
    <submittedName>
        <fullName evidence="1">Uncharacterized protein</fullName>
    </submittedName>
</protein>
<evidence type="ECO:0000313" key="1">
    <source>
        <dbReference type="EMBL" id="KAK4018417.1"/>
    </source>
</evidence>
<comment type="caution">
    <text evidence="1">The sequence shown here is derived from an EMBL/GenBank/DDBJ whole genome shotgun (WGS) entry which is preliminary data.</text>
</comment>
<keyword evidence="2" id="KW-1185">Reference proteome</keyword>
<gene>
    <name evidence="1" type="ORF">OUZ56_000473</name>
</gene>
<accession>A0ABQ9ZZY1</accession>
<sequence>MSEVDVTKCFQRTVSVTSCVVARLITVLQGEIFQQANVKCLRKSLRQIISYLTTAIEQHPSS</sequence>
<proteinExistence type="predicted"/>
<evidence type="ECO:0000313" key="2">
    <source>
        <dbReference type="Proteomes" id="UP001234178"/>
    </source>
</evidence>
<name>A0ABQ9ZZY1_9CRUS</name>
<organism evidence="1 2">
    <name type="scientific">Daphnia magna</name>
    <dbReference type="NCBI Taxonomy" id="35525"/>
    <lineage>
        <taxon>Eukaryota</taxon>
        <taxon>Metazoa</taxon>
        <taxon>Ecdysozoa</taxon>
        <taxon>Arthropoda</taxon>
        <taxon>Crustacea</taxon>
        <taxon>Branchiopoda</taxon>
        <taxon>Diplostraca</taxon>
        <taxon>Cladocera</taxon>
        <taxon>Anomopoda</taxon>
        <taxon>Daphniidae</taxon>
        <taxon>Daphnia</taxon>
    </lineage>
</organism>
<reference evidence="1 2" key="1">
    <citation type="journal article" date="2023" name="Nucleic Acids Res.">
        <title>The hologenome of Daphnia magna reveals possible DNA methylation and microbiome-mediated evolution of the host genome.</title>
        <authorList>
            <person name="Chaturvedi A."/>
            <person name="Li X."/>
            <person name="Dhandapani V."/>
            <person name="Marshall H."/>
            <person name="Kissane S."/>
            <person name="Cuenca-Cambronero M."/>
            <person name="Asole G."/>
            <person name="Calvet F."/>
            <person name="Ruiz-Romero M."/>
            <person name="Marangio P."/>
            <person name="Guigo R."/>
            <person name="Rago D."/>
            <person name="Mirbahai L."/>
            <person name="Eastwood N."/>
            <person name="Colbourne J.K."/>
            <person name="Zhou J."/>
            <person name="Mallon E."/>
            <person name="Orsini L."/>
        </authorList>
    </citation>
    <scope>NUCLEOTIDE SEQUENCE [LARGE SCALE GENOMIC DNA]</scope>
    <source>
        <strain evidence="1">LRV0_1</strain>
    </source>
</reference>
<dbReference type="EMBL" id="JAOYFB010000036">
    <property type="protein sequence ID" value="KAK4018417.1"/>
    <property type="molecule type" value="Genomic_DNA"/>
</dbReference>